<comment type="caution">
    <text evidence="1">The sequence shown here is derived from an EMBL/GenBank/DDBJ whole genome shotgun (WGS) entry which is preliminary data.</text>
</comment>
<keyword evidence="2" id="KW-1185">Reference proteome</keyword>
<evidence type="ECO:0000313" key="1">
    <source>
        <dbReference type="EMBL" id="RHW31850.1"/>
    </source>
</evidence>
<proteinExistence type="predicted"/>
<evidence type="ECO:0000313" key="2">
    <source>
        <dbReference type="Proteomes" id="UP000285456"/>
    </source>
</evidence>
<dbReference type="Proteomes" id="UP000285456">
    <property type="component" value="Unassembled WGS sequence"/>
</dbReference>
<gene>
    <name evidence="1" type="ORF">D1B32_11470</name>
</gene>
<dbReference type="EMBL" id="QWEH01000007">
    <property type="protein sequence ID" value="RHW31850.1"/>
    <property type="molecule type" value="Genomic_DNA"/>
</dbReference>
<name>A0A417YGA2_9BACI</name>
<sequence>MFKEGQKVRVVDTKAVKEDPFLDKEGLQIIEKSDFTGEITKIEDGIHFVGFKNEAGWVTQGYKEKEIQGVK</sequence>
<accession>A0A417YGA2</accession>
<organism evidence="1 2">
    <name type="scientific">Oceanobacillus profundus</name>
    <dbReference type="NCBI Taxonomy" id="372463"/>
    <lineage>
        <taxon>Bacteria</taxon>
        <taxon>Bacillati</taxon>
        <taxon>Bacillota</taxon>
        <taxon>Bacilli</taxon>
        <taxon>Bacillales</taxon>
        <taxon>Bacillaceae</taxon>
        <taxon>Oceanobacillus</taxon>
    </lineage>
</organism>
<reference evidence="1 2" key="1">
    <citation type="journal article" date="2007" name="Int. J. Syst. Evol. Microbiol.">
        <title>Oceanobacillus profundus sp. nov., isolated from a deep-sea sediment core.</title>
        <authorList>
            <person name="Kim Y.G."/>
            <person name="Choi D.H."/>
            <person name="Hyun S."/>
            <person name="Cho B.C."/>
        </authorList>
    </citation>
    <scope>NUCLEOTIDE SEQUENCE [LARGE SCALE GENOMIC DNA]</scope>
    <source>
        <strain evidence="1 2">DSM 18246</strain>
    </source>
</reference>
<dbReference type="RefSeq" id="WP_118889408.1">
    <property type="nucleotide sequence ID" value="NZ_PHUT01000007.1"/>
</dbReference>
<dbReference type="AlphaFoldDB" id="A0A417YGA2"/>
<protein>
    <submittedName>
        <fullName evidence="1">Uncharacterized protein</fullName>
    </submittedName>
</protein>
<dbReference type="OrthoDB" id="9884728at2"/>